<evidence type="ECO:0000256" key="1">
    <source>
        <dbReference type="SAM" id="Phobius"/>
    </source>
</evidence>
<evidence type="ECO:0000313" key="5">
    <source>
        <dbReference type="Proteomes" id="UP000077671"/>
    </source>
</evidence>
<evidence type="ECO:0000256" key="2">
    <source>
        <dbReference type="SAM" id="SignalP"/>
    </source>
</evidence>
<dbReference type="EMBL" id="LWDD02000495">
    <property type="protein sequence ID" value="KAE8259926.1"/>
    <property type="molecule type" value="Genomic_DNA"/>
</dbReference>
<keyword evidence="1" id="KW-0812">Transmembrane</keyword>
<organism evidence="4 5">
    <name type="scientific">Tilletia caries</name>
    <name type="common">wheat bunt fungus</name>
    <dbReference type="NCBI Taxonomy" id="13290"/>
    <lineage>
        <taxon>Eukaryota</taxon>
        <taxon>Fungi</taxon>
        <taxon>Dikarya</taxon>
        <taxon>Basidiomycota</taxon>
        <taxon>Ustilaginomycotina</taxon>
        <taxon>Exobasidiomycetes</taxon>
        <taxon>Tilletiales</taxon>
        <taxon>Tilletiaceae</taxon>
        <taxon>Tilletia</taxon>
    </lineage>
</organism>
<dbReference type="AlphaFoldDB" id="A0A177UYF1"/>
<feature type="chain" id="PRO_5044550233" evidence="2">
    <location>
        <begin position="19"/>
        <end position="153"/>
    </location>
</feature>
<keyword evidence="1" id="KW-1133">Transmembrane helix</keyword>
<accession>A0A177UYF1</accession>
<dbReference type="EMBL" id="CAJHJG010001697">
    <property type="protein sequence ID" value="CAD6914038.1"/>
    <property type="molecule type" value="Genomic_DNA"/>
</dbReference>
<feature type="signal peptide" evidence="2">
    <location>
        <begin position="1"/>
        <end position="18"/>
    </location>
</feature>
<keyword evidence="1" id="KW-0472">Membrane</keyword>
<reference evidence="3" key="3">
    <citation type="submission" date="2020-10" db="EMBL/GenBank/DDBJ databases">
        <authorList>
            <person name="Sedaghatjoo S."/>
        </authorList>
    </citation>
    <scope>NUCLEOTIDE SEQUENCE</scope>
    <source>
        <strain evidence="3">AZH3</strain>
    </source>
</reference>
<comment type="caution">
    <text evidence="4">The sequence shown here is derived from an EMBL/GenBank/DDBJ whole genome shotgun (WGS) entry which is preliminary data.</text>
</comment>
<reference evidence="4" key="1">
    <citation type="submission" date="2016-04" db="EMBL/GenBank/DDBJ databases">
        <authorList>
            <person name="Nguyen H.D."/>
            <person name="Kesanakurti P."/>
            <person name="Cullis J."/>
            <person name="Levesque C.A."/>
            <person name="Hambleton S."/>
        </authorList>
    </citation>
    <scope>NUCLEOTIDE SEQUENCE</scope>
    <source>
        <strain evidence="4">DAOMC 238032</strain>
    </source>
</reference>
<proteinExistence type="predicted"/>
<feature type="transmembrane region" description="Helical" evidence="1">
    <location>
        <begin position="133"/>
        <end position="152"/>
    </location>
</feature>
<evidence type="ECO:0000313" key="6">
    <source>
        <dbReference type="Proteomes" id="UP000836402"/>
    </source>
</evidence>
<evidence type="ECO:0000313" key="3">
    <source>
        <dbReference type="EMBL" id="CAD6914038.1"/>
    </source>
</evidence>
<dbReference type="Proteomes" id="UP000077671">
    <property type="component" value="Unassembled WGS sequence"/>
</dbReference>
<gene>
    <name evidence="4" type="ORF">A4X03_0g3956</name>
    <name evidence="3" type="ORF">JKIAZH3_G4960</name>
</gene>
<keyword evidence="6" id="KW-1185">Reference proteome</keyword>
<dbReference type="Proteomes" id="UP000836402">
    <property type="component" value="Unassembled WGS sequence"/>
</dbReference>
<evidence type="ECO:0000313" key="4">
    <source>
        <dbReference type="EMBL" id="KAE8259926.1"/>
    </source>
</evidence>
<reference evidence="4" key="2">
    <citation type="journal article" date="2019" name="IMA Fungus">
        <title>Genome sequencing and comparison of five Tilletia species to identify candidate genes for the detection of regulated species infecting wheat.</title>
        <authorList>
            <person name="Nguyen H.D.T."/>
            <person name="Sultana T."/>
            <person name="Kesanakurti P."/>
            <person name="Hambleton S."/>
        </authorList>
    </citation>
    <scope>NUCLEOTIDE SEQUENCE</scope>
    <source>
        <strain evidence="4">DAOMC 238032</strain>
    </source>
</reference>
<sequence length="153" mass="15306">MRTSIVLALAAIAGTAQALPQPQNSATTTVSLPATFSTPVFSVSNTFTPITTFETPKDTKPTAISGTGIFGTPYTFTYSVPATAVGTISSSGLDESLAAAGYPTSQGDLSAPTQNLQIVGKAGALVGRNMAPVWSFGGFVAVAAGAGAAMLMI</sequence>
<keyword evidence="2" id="KW-0732">Signal</keyword>
<name>A0A177UYF1_9BASI</name>
<protein>
    <submittedName>
        <fullName evidence="4">Uncharacterized protein</fullName>
    </submittedName>
</protein>